<dbReference type="GeneID" id="19016875"/>
<name>K8ED59_9CHLO</name>
<dbReference type="RefSeq" id="XP_007514462.1">
    <property type="nucleotide sequence ID" value="XM_007514400.1"/>
</dbReference>
<feature type="transmembrane region" description="Helical" evidence="1">
    <location>
        <begin position="272"/>
        <end position="290"/>
    </location>
</feature>
<dbReference type="eggNOG" id="ENOG502QTJ6">
    <property type="taxonomic scope" value="Eukaryota"/>
</dbReference>
<gene>
    <name evidence="2" type="ORF">Bathy03g03380</name>
</gene>
<accession>K8ED59</accession>
<dbReference type="Proteomes" id="UP000198341">
    <property type="component" value="Chromosome 3"/>
</dbReference>
<evidence type="ECO:0000256" key="1">
    <source>
        <dbReference type="SAM" id="Phobius"/>
    </source>
</evidence>
<evidence type="ECO:0000313" key="2">
    <source>
        <dbReference type="EMBL" id="CCO15899.1"/>
    </source>
</evidence>
<dbReference type="EMBL" id="FO082276">
    <property type="protein sequence ID" value="CCO15899.1"/>
    <property type="molecule type" value="Genomic_DNA"/>
</dbReference>
<sequence>METQRKRRLHREEERERRMKRVRSVFLLRTAAWLLAVVVGVCVVVSSSSVVALSSSSSSLPRRALQQTTEETEDENKTSIGMYVMIPFVCGLVGYATNVLALKMTFYPLEFYPRCLKFAQVPGQPFGLLGGWQGIIPSKAGKMAEILVDLMTEKLIDVKETFAKLDSQEFAHVLKQPLRRKVREQFEEVMTENAPDLWLTLPEYVKNEIVETVMERSPLFLKTLIDALKDKVYEVLDLKSMVIRLAEGNKDKVVQMFKDVGESEFRFIEVSGLYFGFLFGLIQMGVFYVVDQNHPEYGIWMLPLFGFATGYLTNWVALTVIFKPVEPIHFFGGCYTLHGVFLKRQVEVSAEFSRLNFLHFCNAQNLWDEMMHGTFRGKFESLIRKSSREFFDSQAGVTGKYLTNEFLGKRAYENITDKMSDLLVRDIEHIIPHSFEYQDEALEIEVTVSERMGALRSAEFERVLHPVFEQDEIKLIVVGGVLGAAVGVIQYYAAFGGS</sequence>
<feature type="transmembrane region" description="Helical" evidence="1">
    <location>
        <begin position="26"/>
        <end position="53"/>
    </location>
</feature>
<proteinExistence type="predicted"/>
<evidence type="ECO:0008006" key="4">
    <source>
        <dbReference type="Google" id="ProtNLM"/>
    </source>
</evidence>
<dbReference type="AlphaFoldDB" id="K8ED59"/>
<dbReference type="OrthoDB" id="410754at2759"/>
<keyword evidence="1" id="KW-0812">Transmembrane</keyword>
<feature type="transmembrane region" description="Helical" evidence="1">
    <location>
        <begin position="80"/>
        <end position="102"/>
    </location>
</feature>
<protein>
    <recommendedName>
        <fullName evidence="4">DUF445 domain-containing protein</fullName>
    </recommendedName>
</protein>
<keyword evidence="1" id="KW-0472">Membrane</keyword>
<evidence type="ECO:0000313" key="3">
    <source>
        <dbReference type="Proteomes" id="UP000198341"/>
    </source>
</evidence>
<dbReference type="PANTHER" id="PTHR35791:SF1">
    <property type="entry name" value="UPF0754 MEMBRANE PROTEIN YHEB"/>
    <property type="match status" value="1"/>
</dbReference>
<feature type="transmembrane region" description="Helical" evidence="1">
    <location>
        <begin position="302"/>
        <end position="322"/>
    </location>
</feature>
<keyword evidence="3" id="KW-1185">Reference proteome</keyword>
<keyword evidence="1" id="KW-1133">Transmembrane helix</keyword>
<dbReference type="KEGG" id="bpg:Bathy03g03380"/>
<feature type="transmembrane region" description="Helical" evidence="1">
    <location>
        <begin position="475"/>
        <end position="493"/>
    </location>
</feature>
<organism evidence="2 3">
    <name type="scientific">Bathycoccus prasinos</name>
    <dbReference type="NCBI Taxonomy" id="41875"/>
    <lineage>
        <taxon>Eukaryota</taxon>
        <taxon>Viridiplantae</taxon>
        <taxon>Chlorophyta</taxon>
        <taxon>Mamiellophyceae</taxon>
        <taxon>Mamiellales</taxon>
        <taxon>Bathycoccaceae</taxon>
        <taxon>Bathycoccus</taxon>
    </lineage>
</organism>
<reference evidence="2 3" key="1">
    <citation type="submission" date="2011-10" db="EMBL/GenBank/DDBJ databases">
        <authorList>
            <person name="Genoscope - CEA"/>
        </authorList>
    </citation>
    <scope>NUCLEOTIDE SEQUENCE [LARGE SCALE GENOMIC DNA]</scope>
    <source>
        <strain evidence="2 3">RCC 1105</strain>
    </source>
</reference>
<dbReference type="PANTHER" id="PTHR35791">
    <property type="entry name" value="UPF0754 MEMBRANE PROTEIN YHEB"/>
    <property type="match status" value="1"/>
</dbReference>